<evidence type="ECO:0000313" key="9">
    <source>
        <dbReference type="Proteomes" id="UP000184529"/>
    </source>
</evidence>
<dbReference type="Proteomes" id="UP000184529">
    <property type="component" value="Unassembled WGS sequence"/>
</dbReference>
<dbReference type="OrthoDB" id="9798540at2"/>
<organism evidence="8 9">
    <name type="scientific">Desulfofundulus thermosubterraneus DSM 16057</name>
    <dbReference type="NCBI Taxonomy" id="1121432"/>
    <lineage>
        <taxon>Bacteria</taxon>
        <taxon>Bacillati</taxon>
        <taxon>Bacillota</taxon>
        <taxon>Clostridia</taxon>
        <taxon>Eubacteriales</taxon>
        <taxon>Peptococcaceae</taxon>
        <taxon>Desulfofundulus</taxon>
    </lineage>
</organism>
<comment type="similarity">
    <text evidence="2 6">Belongs to the ABC-3 integral membrane protein family.</text>
</comment>
<accession>A0A1M6HM33</accession>
<sequence length="294" mass="31154">MGEIFAYDFMVRALLAGLVVGVLCPAVGVFLVMRRYAFMADTLAHVSLAGVALGMILGVFPSLTTLGVTLAAAVGVERLRATGRLHGEAVLALMMSSGLALAVVLISLARGFNVDIMGYLFGSILTVGSGDLLLILAVGAVVLVMLSFFYKELFFISFDEECARVAGLPVDRLNVLFILLVALTVTVATRVVGILLVSALMVIPVLTAQLFSGSFRRLFWLSQVLGITVCFWGLILSYHLGTAPGGSIVLLAAAVFALVQLGTAARRAWQRRHLANGAEEKLPLVKLGERVSGS</sequence>
<dbReference type="GO" id="GO:0010043">
    <property type="term" value="P:response to zinc ion"/>
    <property type="evidence" value="ECO:0007669"/>
    <property type="project" value="TreeGrafter"/>
</dbReference>
<keyword evidence="5 7" id="KW-0472">Membrane</keyword>
<dbReference type="CDD" id="cd06550">
    <property type="entry name" value="TM_ABC_iron-siderophores_like"/>
    <property type="match status" value="1"/>
</dbReference>
<protein>
    <submittedName>
        <fullName evidence="8">Zinc transport system permease protein</fullName>
    </submittedName>
</protein>
<keyword evidence="9" id="KW-1185">Reference proteome</keyword>
<keyword evidence="6" id="KW-0813">Transport</keyword>
<dbReference type="EMBL" id="FQZM01000024">
    <property type="protein sequence ID" value="SHJ23271.1"/>
    <property type="molecule type" value="Genomic_DNA"/>
</dbReference>
<dbReference type="AlphaFoldDB" id="A0A1M6HM33"/>
<evidence type="ECO:0000256" key="2">
    <source>
        <dbReference type="ARBA" id="ARBA00008034"/>
    </source>
</evidence>
<feature type="transmembrane region" description="Helical" evidence="7">
    <location>
        <begin position="218"/>
        <end position="240"/>
    </location>
</feature>
<dbReference type="InterPro" id="IPR001626">
    <property type="entry name" value="ABC_TroCD"/>
</dbReference>
<evidence type="ECO:0000256" key="7">
    <source>
        <dbReference type="SAM" id="Phobius"/>
    </source>
</evidence>
<evidence type="ECO:0000256" key="1">
    <source>
        <dbReference type="ARBA" id="ARBA00004141"/>
    </source>
</evidence>
<evidence type="ECO:0000256" key="6">
    <source>
        <dbReference type="RuleBase" id="RU003943"/>
    </source>
</evidence>
<feature type="transmembrane region" description="Helical" evidence="7">
    <location>
        <begin position="45"/>
        <end position="69"/>
    </location>
</feature>
<dbReference type="RefSeq" id="WP_072869385.1">
    <property type="nucleotide sequence ID" value="NZ_FQZM01000024.1"/>
</dbReference>
<evidence type="ECO:0000313" key="8">
    <source>
        <dbReference type="EMBL" id="SHJ23271.1"/>
    </source>
</evidence>
<dbReference type="PANTHER" id="PTHR30477:SF0">
    <property type="entry name" value="METAL TRANSPORT SYSTEM MEMBRANE PROTEIN TM_0125-RELATED"/>
    <property type="match status" value="1"/>
</dbReference>
<feature type="transmembrane region" description="Helical" evidence="7">
    <location>
        <begin position="89"/>
        <end position="108"/>
    </location>
</feature>
<feature type="transmembrane region" description="Helical" evidence="7">
    <location>
        <begin position="175"/>
        <end position="206"/>
    </location>
</feature>
<feature type="transmembrane region" description="Helical" evidence="7">
    <location>
        <begin position="12"/>
        <end position="33"/>
    </location>
</feature>
<dbReference type="InterPro" id="IPR037294">
    <property type="entry name" value="ABC_BtuC-like"/>
</dbReference>
<evidence type="ECO:0000256" key="3">
    <source>
        <dbReference type="ARBA" id="ARBA00022692"/>
    </source>
</evidence>
<keyword evidence="4 7" id="KW-1133">Transmembrane helix</keyword>
<dbReference type="GO" id="GO:0043190">
    <property type="term" value="C:ATP-binding cassette (ABC) transporter complex"/>
    <property type="evidence" value="ECO:0007669"/>
    <property type="project" value="InterPro"/>
</dbReference>
<proteinExistence type="inferred from homology"/>
<name>A0A1M6HM33_9FIRM</name>
<evidence type="ECO:0000256" key="4">
    <source>
        <dbReference type="ARBA" id="ARBA00022989"/>
    </source>
</evidence>
<dbReference type="PANTHER" id="PTHR30477">
    <property type="entry name" value="ABC-TRANSPORTER METAL-BINDING PROTEIN"/>
    <property type="match status" value="1"/>
</dbReference>
<feature type="transmembrane region" description="Helical" evidence="7">
    <location>
        <begin position="246"/>
        <end position="265"/>
    </location>
</feature>
<evidence type="ECO:0000256" key="5">
    <source>
        <dbReference type="ARBA" id="ARBA00023136"/>
    </source>
</evidence>
<dbReference type="Gene3D" id="1.10.3470.10">
    <property type="entry name" value="ABC transporter involved in vitamin B12 uptake, BtuC"/>
    <property type="match status" value="1"/>
</dbReference>
<dbReference type="Pfam" id="PF00950">
    <property type="entry name" value="ABC-3"/>
    <property type="match status" value="1"/>
</dbReference>
<keyword evidence="3 6" id="KW-0812">Transmembrane</keyword>
<comment type="subcellular location">
    <subcellularLocation>
        <location evidence="6">Cell membrane</location>
        <topology evidence="6">Multi-pass membrane protein</topology>
    </subcellularLocation>
    <subcellularLocation>
        <location evidence="1">Membrane</location>
        <topology evidence="1">Multi-pass membrane protein</topology>
    </subcellularLocation>
</comment>
<dbReference type="GO" id="GO:0055085">
    <property type="term" value="P:transmembrane transport"/>
    <property type="evidence" value="ECO:0007669"/>
    <property type="project" value="InterPro"/>
</dbReference>
<dbReference type="STRING" id="1121432.SAMN02745219_02045"/>
<reference evidence="9" key="1">
    <citation type="submission" date="2016-11" db="EMBL/GenBank/DDBJ databases">
        <authorList>
            <person name="Varghese N."/>
            <person name="Submissions S."/>
        </authorList>
    </citation>
    <scope>NUCLEOTIDE SEQUENCE [LARGE SCALE GENOMIC DNA]</scope>
    <source>
        <strain evidence="9">DSM 16057</strain>
    </source>
</reference>
<dbReference type="SUPFAM" id="SSF81345">
    <property type="entry name" value="ABC transporter involved in vitamin B12 uptake, BtuC"/>
    <property type="match status" value="1"/>
</dbReference>
<feature type="transmembrane region" description="Helical" evidence="7">
    <location>
        <begin position="120"/>
        <end position="150"/>
    </location>
</feature>
<gene>
    <name evidence="8" type="ORF">SAMN02745219_02045</name>
</gene>